<dbReference type="AlphaFoldDB" id="A0A087SZM7"/>
<evidence type="ECO:0000313" key="2">
    <source>
        <dbReference type="Proteomes" id="UP000054359"/>
    </source>
</evidence>
<dbReference type="EMBL" id="KK112696">
    <property type="protein sequence ID" value="KFM58316.1"/>
    <property type="molecule type" value="Genomic_DNA"/>
</dbReference>
<protein>
    <recommendedName>
        <fullName evidence="3">RBR-type E3 ubiquitin transferase</fullName>
    </recommendedName>
</protein>
<dbReference type="OrthoDB" id="6427625at2759"/>
<sequence>MKCPKCQFAAKDQNGKMGVCSSCCYMFCKKCLNPYQSSHNCSSKPNVPIIIIGSKQSRKNLKRL</sequence>
<dbReference type="Proteomes" id="UP000054359">
    <property type="component" value="Unassembled WGS sequence"/>
</dbReference>
<proteinExistence type="predicted"/>
<evidence type="ECO:0008006" key="3">
    <source>
        <dbReference type="Google" id="ProtNLM"/>
    </source>
</evidence>
<accession>A0A087SZM7</accession>
<evidence type="ECO:0000313" key="1">
    <source>
        <dbReference type="EMBL" id="KFM58316.1"/>
    </source>
</evidence>
<reference evidence="1 2" key="1">
    <citation type="submission" date="2013-11" db="EMBL/GenBank/DDBJ databases">
        <title>Genome sequencing of Stegodyphus mimosarum.</title>
        <authorList>
            <person name="Bechsgaard J."/>
        </authorList>
    </citation>
    <scope>NUCLEOTIDE SEQUENCE [LARGE SCALE GENOMIC DNA]</scope>
</reference>
<organism evidence="1 2">
    <name type="scientific">Stegodyphus mimosarum</name>
    <name type="common">African social velvet spider</name>
    <dbReference type="NCBI Taxonomy" id="407821"/>
    <lineage>
        <taxon>Eukaryota</taxon>
        <taxon>Metazoa</taxon>
        <taxon>Ecdysozoa</taxon>
        <taxon>Arthropoda</taxon>
        <taxon>Chelicerata</taxon>
        <taxon>Arachnida</taxon>
        <taxon>Araneae</taxon>
        <taxon>Araneomorphae</taxon>
        <taxon>Entelegynae</taxon>
        <taxon>Eresoidea</taxon>
        <taxon>Eresidae</taxon>
        <taxon>Stegodyphus</taxon>
    </lineage>
</organism>
<name>A0A087SZM7_STEMI</name>
<keyword evidence="2" id="KW-1185">Reference proteome</keyword>
<gene>
    <name evidence="1" type="ORF">X975_02087</name>
</gene>
<feature type="non-terminal residue" evidence="1">
    <location>
        <position position="64"/>
    </location>
</feature>